<gene>
    <name evidence="3" type="ORF">LAME_0F06810G</name>
</gene>
<feature type="coiled-coil region" evidence="1">
    <location>
        <begin position="482"/>
        <end position="558"/>
    </location>
</feature>
<evidence type="ECO:0000313" key="4">
    <source>
        <dbReference type="Proteomes" id="UP000191144"/>
    </source>
</evidence>
<feature type="region of interest" description="Disordered" evidence="2">
    <location>
        <begin position="98"/>
        <end position="134"/>
    </location>
</feature>
<organism evidence="3 4">
    <name type="scientific">Lachancea meyersii CBS 8951</name>
    <dbReference type="NCBI Taxonomy" id="1266667"/>
    <lineage>
        <taxon>Eukaryota</taxon>
        <taxon>Fungi</taxon>
        <taxon>Dikarya</taxon>
        <taxon>Ascomycota</taxon>
        <taxon>Saccharomycotina</taxon>
        <taxon>Saccharomycetes</taxon>
        <taxon>Saccharomycetales</taxon>
        <taxon>Saccharomycetaceae</taxon>
        <taxon>Lachancea</taxon>
    </lineage>
</organism>
<dbReference type="OrthoDB" id="4064247at2759"/>
<accession>A0A1G4JTP0</accession>
<feature type="coiled-coil region" evidence="1">
    <location>
        <begin position="415"/>
        <end position="449"/>
    </location>
</feature>
<dbReference type="Proteomes" id="UP000191144">
    <property type="component" value="Chromosome F"/>
</dbReference>
<keyword evidence="1" id="KW-0175">Coiled coil</keyword>
<sequence>MPLLANRSYLSSNEQVQLVDKTDLYNLQNYHIRDDSEITSSDDSDINIVGSESEGRSYYVSERPLSSNAEAEQNCANTKMGHKGGSPFKRGMSSFFKRHESRDGSHNKDSTIHADVPELQKDGEVLDTTESRASSASSSSRFWRSWRLRHRRNDCDFDEITASQKQTQEIENNLDESSDKEDIKEKKEEPNDTTEEKVSDDFREYMDRDFAFRHQKAQPDIAARAVPLKGKFEAQFSESETSDEGNDDELGLSRCSNLERPSEVLPHMASPLTPVDEISVVEEKTVRKGSLQYKNIYKTPQDYISLEEQFDHLQVNKNSKTFFNLLSTLHLLNGPSQKSSNLSSLEEFTKTILSLVENSAKHGQGSSAENATTANNLMEFKSTIDTDTGAPDQVVELESELSLLRDKYEGKISDLYNCRKELKAAHDDLADARNEIAESDKEMSTLKTELNSRRQEWTELESALRAQLNEQADGRKTEHAETQKYMDNYEKLQSEHTKLEERHQCLLEQGDASRDKIHELIGIVSENDLKARKLQQANDRLQKELTDASRLATKAKSANKKLETDCRREHCKLLDCRRELEILHGQLELASCHKTESLQFMAQLMISFKDALCENSLQECDAYLESIGSNELFSCALLQCGPKINEQQWKEQASRQRAQIAEFYRHFAKKNLLDQIFAKYVSYMRSNRFLSQQLRGLRQQEHDHEEYISRLLQDCKSQRVLIAKQDHRISNLKKSSKDQKAELESK</sequence>
<feature type="compositionally biased region" description="Polar residues" evidence="2">
    <location>
        <begin position="161"/>
        <end position="171"/>
    </location>
</feature>
<evidence type="ECO:0000256" key="1">
    <source>
        <dbReference type="SAM" id="Coils"/>
    </source>
</evidence>
<keyword evidence="4" id="KW-1185">Reference proteome</keyword>
<evidence type="ECO:0000256" key="2">
    <source>
        <dbReference type="SAM" id="MobiDB-lite"/>
    </source>
</evidence>
<dbReference type="EMBL" id="LT598477">
    <property type="protein sequence ID" value="SCU94271.1"/>
    <property type="molecule type" value="Genomic_DNA"/>
</dbReference>
<feature type="region of interest" description="Disordered" evidence="2">
    <location>
        <begin position="159"/>
        <end position="200"/>
    </location>
</feature>
<feature type="compositionally biased region" description="Basic and acidic residues" evidence="2">
    <location>
        <begin position="180"/>
        <end position="200"/>
    </location>
</feature>
<feature type="compositionally biased region" description="Basic and acidic residues" evidence="2">
    <location>
        <begin position="98"/>
        <end position="124"/>
    </location>
</feature>
<dbReference type="AlphaFoldDB" id="A0A1G4JTP0"/>
<protein>
    <submittedName>
        <fullName evidence="3">LAME_0F06810g1_1</fullName>
    </submittedName>
</protein>
<reference evidence="4" key="1">
    <citation type="submission" date="2016-03" db="EMBL/GenBank/DDBJ databases">
        <authorList>
            <person name="Devillers Hugo."/>
        </authorList>
    </citation>
    <scope>NUCLEOTIDE SEQUENCE [LARGE SCALE GENOMIC DNA]</scope>
</reference>
<name>A0A1G4JTP0_9SACH</name>
<evidence type="ECO:0000313" key="3">
    <source>
        <dbReference type="EMBL" id="SCU94271.1"/>
    </source>
</evidence>
<proteinExistence type="predicted"/>